<evidence type="ECO:0000313" key="2">
    <source>
        <dbReference type="Proteomes" id="UP000509241"/>
    </source>
</evidence>
<dbReference type="KEGG" id="haly:HYG82_07560"/>
<dbReference type="GeneID" id="56033137"/>
<keyword evidence="2" id="KW-1185">Reference proteome</keyword>
<dbReference type="RefSeq" id="WP_179260450.1">
    <property type="nucleotide sequence ID" value="NZ_CP058601.1"/>
</dbReference>
<reference evidence="1 2" key="1">
    <citation type="submission" date="2020-07" db="EMBL/GenBank/DDBJ databases">
        <authorList>
            <person name="Cui H."/>
        </authorList>
    </citation>
    <scope>NUCLEOTIDE SEQUENCE [LARGE SCALE GENOMIC DNA]</scope>
    <source>
        <strain evidence="1 2">YPL8</strain>
    </source>
</reference>
<dbReference type="EMBL" id="CP058601">
    <property type="protein sequence ID" value="QLG48713.1"/>
    <property type="molecule type" value="Genomic_DNA"/>
</dbReference>
<dbReference type="Proteomes" id="UP000509241">
    <property type="component" value="Chromosome"/>
</dbReference>
<gene>
    <name evidence="1" type="ORF">HYG82_07560</name>
</gene>
<proteinExistence type="predicted"/>
<name>A0A7D5GMN2_9EURY</name>
<dbReference type="AlphaFoldDB" id="A0A7D5GMN2"/>
<organism evidence="1 2">
    <name type="scientific">Natrinema halophilum</name>
    <dbReference type="NCBI Taxonomy" id="1699371"/>
    <lineage>
        <taxon>Archaea</taxon>
        <taxon>Methanobacteriati</taxon>
        <taxon>Methanobacteriota</taxon>
        <taxon>Stenosarchaea group</taxon>
        <taxon>Halobacteria</taxon>
        <taxon>Halobacteriales</taxon>
        <taxon>Natrialbaceae</taxon>
        <taxon>Natrinema</taxon>
    </lineage>
</organism>
<evidence type="ECO:0000313" key="1">
    <source>
        <dbReference type="EMBL" id="QLG48713.1"/>
    </source>
</evidence>
<protein>
    <submittedName>
        <fullName evidence="1">Uncharacterized protein</fullName>
    </submittedName>
</protein>
<accession>A0A7D5GMN2</accession>
<sequence length="61" mass="6987">MTDGHQFTRVRLEEVLAEVETLDDQLPGPISLRASVENMETSIELLERVDSTCNVTQEQRR</sequence>